<reference evidence="3 4" key="1">
    <citation type="submission" date="2012-06" db="EMBL/GenBank/DDBJ databases">
        <title>Complete genome of Terriglobus roseus DSM 18391.</title>
        <authorList>
            <consortium name="US DOE Joint Genome Institute (JGI-PGF)"/>
            <person name="Lucas S."/>
            <person name="Copeland A."/>
            <person name="Lapidus A."/>
            <person name="Glavina del Rio T."/>
            <person name="Dalin E."/>
            <person name="Tice H."/>
            <person name="Bruce D."/>
            <person name="Goodwin L."/>
            <person name="Pitluck S."/>
            <person name="Peters L."/>
            <person name="Mikhailova N."/>
            <person name="Munk A.C.C."/>
            <person name="Kyrpides N."/>
            <person name="Mavromatis K."/>
            <person name="Ivanova N."/>
            <person name="Brettin T."/>
            <person name="Detter J.C."/>
            <person name="Han C."/>
            <person name="Larimer F."/>
            <person name="Land M."/>
            <person name="Hauser L."/>
            <person name="Markowitz V."/>
            <person name="Cheng J.-F."/>
            <person name="Hugenholtz P."/>
            <person name="Woyke T."/>
            <person name="Wu D."/>
            <person name="Brambilla E."/>
            <person name="Klenk H.-P."/>
            <person name="Eisen J.A."/>
        </authorList>
    </citation>
    <scope>NUCLEOTIDE SEQUENCE [LARGE SCALE GENOMIC DNA]</scope>
    <source>
        <strain evidence="4">DSM 18391 / NRRL B-41598 / KBS 63</strain>
    </source>
</reference>
<evidence type="ECO:0000259" key="2">
    <source>
        <dbReference type="Pfam" id="PF01738"/>
    </source>
</evidence>
<dbReference type="InterPro" id="IPR029058">
    <property type="entry name" value="AB_hydrolase_fold"/>
</dbReference>
<dbReference type="PANTHER" id="PTHR46623">
    <property type="entry name" value="CARBOXYMETHYLENEBUTENOLIDASE-RELATED"/>
    <property type="match status" value="1"/>
</dbReference>
<dbReference type="OrthoDB" id="9771666at2"/>
<name>I3ZLM0_TERRK</name>
<dbReference type="InterPro" id="IPR002925">
    <property type="entry name" value="Dienelactn_hydro"/>
</dbReference>
<evidence type="ECO:0000313" key="3">
    <source>
        <dbReference type="EMBL" id="AFL90138.1"/>
    </source>
</evidence>
<accession>I3ZLM0</accession>
<dbReference type="PANTHER" id="PTHR46623:SF6">
    <property type="entry name" value="ALPHA_BETA-HYDROLASES SUPERFAMILY PROTEIN"/>
    <property type="match status" value="1"/>
</dbReference>
<proteinExistence type="predicted"/>
<evidence type="ECO:0000256" key="1">
    <source>
        <dbReference type="SAM" id="MobiDB-lite"/>
    </source>
</evidence>
<evidence type="ECO:0000313" key="4">
    <source>
        <dbReference type="Proteomes" id="UP000006056"/>
    </source>
</evidence>
<dbReference type="InterPro" id="IPR051049">
    <property type="entry name" value="Dienelactone_hydrolase-like"/>
</dbReference>
<dbReference type="SUPFAM" id="SSF53474">
    <property type="entry name" value="alpha/beta-Hydrolases"/>
    <property type="match status" value="1"/>
</dbReference>
<feature type="domain" description="Dienelactone hydrolase" evidence="2">
    <location>
        <begin position="21"/>
        <end position="217"/>
    </location>
</feature>
<dbReference type="STRING" id="926566.Terro_3930"/>
<feature type="region of interest" description="Disordered" evidence="1">
    <location>
        <begin position="1"/>
        <end position="25"/>
    </location>
</feature>
<dbReference type="Proteomes" id="UP000006056">
    <property type="component" value="Chromosome"/>
</dbReference>
<dbReference type="Pfam" id="PF01738">
    <property type="entry name" value="DLH"/>
    <property type="match status" value="1"/>
</dbReference>
<gene>
    <name evidence="3" type="ordered locus">Terro_3930</name>
</gene>
<dbReference type="KEGG" id="trs:Terro_3930"/>
<dbReference type="HOGENOM" id="CLU_1204308_0_0_0"/>
<organism evidence="3 4">
    <name type="scientific">Terriglobus roseus (strain DSM 18391 / NRRL B-41598 / KBS 63)</name>
    <dbReference type="NCBI Taxonomy" id="926566"/>
    <lineage>
        <taxon>Bacteria</taxon>
        <taxon>Pseudomonadati</taxon>
        <taxon>Acidobacteriota</taxon>
        <taxon>Terriglobia</taxon>
        <taxon>Terriglobales</taxon>
        <taxon>Acidobacteriaceae</taxon>
        <taxon>Terriglobus</taxon>
    </lineage>
</organism>
<dbReference type="RefSeq" id="WP_014787398.1">
    <property type="nucleotide sequence ID" value="NC_018014.1"/>
</dbReference>
<dbReference type="AlphaFoldDB" id="I3ZLM0"/>
<keyword evidence="3" id="KW-0378">Hydrolase</keyword>
<protein>
    <submittedName>
        <fullName evidence="3">Dienelactone hydrolase-like enzyme</fullName>
    </submittedName>
</protein>
<keyword evidence="4" id="KW-1185">Reference proteome</keyword>
<dbReference type="GO" id="GO:0016787">
    <property type="term" value="F:hydrolase activity"/>
    <property type="evidence" value="ECO:0007669"/>
    <property type="project" value="UniProtKB-KW"/>
</dbReference>
<dbReference type="Gene3D" id="3.40.50.1820">
    <property type="entry name" value="alpha/beta hydrolase"/>
    <property type="match status" value="1"/>
</dbReference>
<feature type="compositionally biased region" description="Gly residues" evidence="1">
    <location>
        <begin position="1"/>
        <end position="11"/>
    </location>
</feature>
<dbReference type="eggNOG" id="COG0412">
    <property type="taxonomic scope" value="Bacteria"/>
</dbReference>
<dbReference type="EMBL" id="CP003379">
    <property type="protein sequence ID" value="AFL90138.1"/>
    <property type="molecule type" value="Genomic_DNA"/>
</dbReference>
<sequence>MSITQGDGGTGEEFQPASGKPGTWPSVLLVPGRGGLTDSIRSAASALAAQGYKVLALDPTDGTAPTKLVGKPVWTEGPHDKNVERIEYALVYLEAWMMDPSKIAVIGWDEGATLSADVAVAEENVKVLVTNDGQLPIDPASVARLKAAVLGNFSALGQVDRDGINTFATAMKRARKTTDLKVYVNARAGFEEQDSESYRPGDAADAEQRTLLFLTKYLPVAGLSRSRTSH</sequence>